<dbReference type="KEGG" id="mana:MAMMFC1_02370"/>
<dbReference type="EMBL" id="AP018449">
    <property type="protein sequence ID" value="BBB91686.1"/>
    <property type="molecule type" value="Genomic_DNA"/>
</dbReference>
<dbReference type="CDD" id="cd06223">
    <property type="entry name" value="PRTases_typeI"/>
    <property type="match status" value="1"/>
</dbReference>
<organism evidence="4 5">
    <name type="scientific">Methylomusa anaerophila</name>
    <dbReference type="NCBI Taxonomy" id="1930071"/>
    <lineage>
        <taxon>Bacteria</taxon>
        <taxon>Bacillati</taxon>
        <taxon>Bacillota</taxon>
        <taxon>Negativicutes</taxon>
        <taxon>Selenomonadales</taxon>
        <taxon>Sporomusaceae</taxon>
        <taxon>Methylomusa</taxon>
    </lineage>
</organism>
<feature type="domain" description="Phosphoribosyltransferase" evidence="2">
    <location>
        <begin position="172"/>
        <end position="217"/>
    </location>
</feature>
<dbReference type="SUPFAM" id="SSF53271">
    <property type="entry name" value="PRTase-like"/>
    <property type="match status" value="1"/>
</dbReference>
<name>A0A348AKT8_9FIRM</name>
<evidence type="ECO:0000313" key="5">
    <source>
        <dbReference type="Proteomes" id="UP000276437"/>
    </source>
</evidence>
<dbReference type="PANTHER" id="PTHR47505:SF1">
    <property type="entry name" value="DNA UTILIZATION PROTEIN YHGH"/>
    <property type="match status" value="1"/>
</dbReference>
<sequence length="220" mass="24891">MLGGWLNAVLDILFPPRCPACRQWVGIHGAWCARCFGELMSVRQIPLAEHRLKYLDECLVLSDYTGPLQRLIRDMKFRSLKQHAPSLTYVVEQGMKERSGGMQARSVIPVPLSRQRLKERGFNQTEAIFKPWAAKQGLNWLDGLERIRLTAPQWELNLTERRKNIKGAFRVTRPEDVKGHCILLVDDIFTTGITLDECAKVLKQAGAVKVKALTLASGAR</sequence>
<reference evidence="4 5" key="1">
    <citation type="journal article" date="2018" name="Int. J. Syst. Evol. Microbiol.">
        <title>Methylomusa anaerophila gen. nov., sp. nov., an anaerobic methanol-utilizing bacterium isolated from a microbial fuel cell.</title>
        <authorList>
            <person name="Amano N."/>
            <person name="Yamamuro A."/>
            <person name="Miyahara M."/>
            <person name="Kouzuma A."/>
            <person name="Abe T."/>
            <person name="Watanabe K."/>
        </authorList>
    </citation>
    <scope>NUCLEOTIDE SEQUENCE [LARGE SCALE GENOMIC DNA]</scope>
    <source>
        <strain evidence="4 5">MMFC1</strain>
    </source>
</reference>
<dbReference type="Pfam" id="PF18912">
    <property type="entry name" value="DZR_2"/>
    <property type="match status" value="1"/>
</dbReference>
<accession>A0A348AKT8</accession>
<evidence type="ECO:0000259" key="2">
    <source>
        <dbReference type="Pfam" id="PF00156"/>
    </source>
</evidence>
<dbReference type="InterPro" id="IPR051910">
    <property type="entry name" value="ComF/GntX_DNA_util-trans"/>
</dbReference>
<dbReference type="RefSeq" id="WP_126308674.1">
    <property type="nucleotide sequence ID" value="NZ_AP018449.1"/>
</dbReference>
<keyword evidence="5" id="KW-1185">Reference proteome</keyword>
<dbReference type="OrthoDB" id="9779910at2"/>
<gene>
    <name evidence="4" type="ORF">MAMMFC1_02370</name>
</gene>
<dbReference type="Gene3D" id="3.40.50.2020">
    <property type="match status" value="1"/>
</dbReference>
<feature type="domain" description="Double zinc ribbon" evidence="3">
    <location>
        <begin position="9"/>
        <end position="40"/>
    </location>
</feature>
<protein>
    <submittedName>
        <fullName evidence="4">DNA utilization protein GntX</fullName>
    </submittedName>
</protein>
<dbReference type="Pfam" id="PF00156">
    <property type="entry name" value="Pribosyltran"/>
    <property type="match status" value="1"/>
</dbReference>
<proteinExistence type="inferred from homology"/>
<dbReference type="InterPro" id="IPR044005">
    <property type="entry name" value="DZR_2"/>
</dbReference>
<evidence type="ECO:0000313" key="4">
    <source>
        <dbReference type="EMBL" id="BBB91686.1"/>
    </source>
</evidence>
<dbReference type="InterPro" id="IPR029057">
    <property type="entry name" value="PRTase-like"/>
</dbReference>
<comment type="similarity">
    <text evidence="1">Belongs to the ComF/GntX family.</text>
</comment>
<dbReference type="Proteomes" id="UP000276437">
    <property type="component" value="Chromosome"/>
</dbReference>
<evidence type="ECO:0000259" key="3">
    <source>
        <dbReference type="Pfam" id="PF18912"/>
    </source>
</evidence>
<evidence type="ECO:0000256" key="1">
    <source>
        <dbReference type="ARBA" id="ARBA00008007"/>
    </source>
</evidence>
<dbReference type="AlphaFoldDB" id="A0A348AKT8"/>
<dbReference type="InterPro" id="IPR000836">
    <property type="entry name" value="PRTase_dom"/>
</dbReference>
<dbReference type="PANTHER" id="PTHR47505">
    <property type="entry name" value="DNA UTILIZATION PROTEIN YHGH"/>
    <property type="match status" value="1"/>
</dbReference>